<sequence>MQSSGVVGIPEFYSGYANFQYRLWFIWRRLDGLVDVDQIGWSGMISSCPWLWEDEASADEECIKVFAEGLSLLPHIPPLEWVNACQTLQVRLPRTRSPPHPLAPLTSQTRLPFIAWLMVAESPRMDDNPKRIEHLILDWAQLIAIPEKASPCHFCRISHILPVWIRTMRQICELDQFRSIPWTHKCNCWKSCLTAAQEHSVPTQMSLSKDSVAFHALYELVVPLWPLVCWVLYRTIMDDGRVEAFLDILRTPDRDLLEWDDNDEHYLSQMKASDKHRLFAEWIQYMVEIDLSGWARIRTATYTEDRRLDLDCQIDFLDDTHTRLVAFTRKHISTWNDFEGIRIAVENMINTLLSPLKIGFDIGAFFPTADDDEGPTPADFESKEFWVLPNFGRPPTDNKIMFASIWNTPDTSVLMRVRYMDMVQRLDPSFQNLGAYTYFHMVRQPTLGLPIETLRRLESHFWPEYDENCARSNRYFLTRCSSELDGLFAFLKQLDKTSKTNHAISKEIYESINRDIPGIVVKVVGALREQDLCDEIMESRGSQAHELLNLLQALLDLEPFSAVKPMIWKTLVRLSRASSLHPGCFPITGLQRVGQVVAGGGFGDIQKGLVNGQSVSIKIMRIFQDTGVEAALKDFSQEALIWRQLSHPNLLPFYGLYYLEDRLCLVSPWMEHGNIMDFLAKKPPNIHRVSLILDVALGLEYLHKKKVIHGDLKAINILVTPSRRACICDFGLSSIVNEITLRLVHSTTTAPKGTPRYYAPELLQSNAKKHFASDTYAFACVCYEILTGHVPFHTERNEIFVMLQILQGKRPQQTASCAGTAKLDDLWELLQSCWQEIPEMRPTAAQIVERLKGPSIGAITTTSTTDWDEELTCKFRRSLQQRPLLPSVNQIERLIFGDEAAQGCPECLLDREFPEWQEKKGKRYESKLASRSLSI</sequence>
<dbReference type="Pfam" id="PF07714">
    <property type="entry name" value="PK_Tyr_Ser-Thr"/>
    <property type="match status" value="1"/>
</dbReference>
<keyword evidence="1" id="KW-0547">Nucleotide-binding</keyword>
<evidence type="ECO:0000256" key="1">
    <source>
        <dbReference type="ARBA" id="ARBA00022741"/>
    </source>
</evidence>
<dbReference type="SUPFAM" id="SSF56112">
    <property type="entry name" value="Protein kinase-like (PK-like)"/>
    <property type="match status" value="1"/>
</dbReference>
<reference evidence="4" key="1">
    <citation type="submission" date="2023-03" db="EMBL/GenBank/DDBJ databases">
        <title>Massive genome expansion in bonnet fungi (Mycena s.s.) driven by repeated elements and novel gene families across ecological guilds.</title>
        <authorList>
            <consortium name="Lawrence Berkeley National Laboratory"/>
            <person name="Harder C.B."/>
            <person name="Miyauchi S."/>
            <person name="Viragh M."/>
            <person name="Kuo A."/>
            <person name="Thoen E."/>
            <person name="Andreopoulos B."/>
            <person name="Lu D."/>
            <person name="Skrede I."/>
            <person name="Drula E."/>
            <person name="Henrissat B."/>
            <person name="Morin E."/>
            <person name="Kohler A."/>
            <person name="Barry K."/>
            <person name="LaButti K."/>
            <person name="Morin E."/>
            <person name="Salamov A."/>
            <person name="Lipzen A."/>
            <person name="Mereny Z."/>
            <person name="Hegedus B."/>
            <person name="Baldrian P."/>
            <person name="Stursova M."/>
            <person name="Weitz H."/>
            <person name="Taylor A."/>
            <person name="Grigoriev I.V."/>
            <person name="Nagy L.G."/>
            <person name="Martin F."/>
            <person name="Kauserud H."/>
        </authorList>
    </citation>
    <scope>NUCLEOTIDE SEQUENCE</scope>
    <source>
        <strain evidence="4">CBHHK182m</strain>
    </source>
</reference>
<keyword evidence="5" id="KW-1185">Reference proteome</keyword>
<dbReference type="Proteomes" id="UP001215598">
    <property type="component" value="Unassembled WGS sequence"/>
</dbReference>
<dbReference type="EMBL" id="JARKIB010000006">
    <property type="protein sequence ID" value="KAJ7779202.1"/>
    <property type="molecule type" value="Genomic_DNA"/>
</dbReference>
<dbReference type="InterPro" id="IPR011009">
    <property type="entry name" value="Kinase-like_dom_sf"/>
</dbReference>
<evidence type="ECO:0000313" key="4">
    <source>
        <dbReference type="EMBL" id="KAJ7779202.1"/>
    </source>
</evidence>
<dbReference type="PANTHER" id="PTHR44329">
    <property type="entry name" value="SERINE/THREONINE-PROTEIN KINASE TNNI3K-RELATED"/>
    <property type="match status" value="1"/>
</dbReference>
<dbReference type="PRINTS" id="PR00109">
    <property type="entry name" value="TYRKINASE"/>
</dbReference>
<accession>A0AAD7K658</accession>
<dbReference type="InterPro" id="IPR000719">
    <property type="entry name" value="Prot_kinase_dom"/>
</dbReference>
<dbReference type="Gene3D" id="1.10.510.10">
    <property type="entry name" value="Transferase(Phosphotransferase) domain 1"/>
    <property type="match status" value="1"/>
</dbReference>
<evidence type="ECO:0000256" key="2">
    <source>
        <dbReference type="ARBA" id="ARBA00022840"/>
    </source>
</evidence>
<dbReference type="SMART" id="SM00220">
    <property type="entry name" value="S_TKc"/>
    <property type="match status" value="1"/>
</dbReference>
<dbReference type="PROSITE" id="PS50011">
    <property type="entry name" value="PROTEIN_KINASE_DOM"/>
    <property type="match status" value="1"/>
</dbReference>
<evidence type="ECO:0000259" key="3">
    <source>
        <dbReference type="PROSITE" id="PS50011"/>
    </source>
</evidence>
<protein>
    <recommendedName>
        <fullName evidence="3">Protein kinase domain-containing protein</fullName>
    </recommendedName>
</protein>
<dbReference type="InterPro" id="IPR001245">
    <property type="entry name" value="Ser-Thr/Tyr_kinase_cat_dom"/>
</dbReference>
<name>A0AAD7K658_9AGAR</name>
<dbReference type="AlphaFoldDB" id="A0AAD7K658"/>
<dbReference type="PROSITE" id="PS00108">
    <property type="entry name" value="PROTEIN_KINASE_ST"/>
    <property type="match status" value="1"/>
</dbReference>
<dbReference type="PANTHER" id="PTHR44329:SF298">
    <property type="entry name" value="MIXED LINEAGE KINASE DOMAIN-LIKE PROTEIN"/>
    <property type="match status" value="1"/>
</dbReference>
<proteinExistence type="predicted"/>
<organism evidence="4 5">
    <name type="scientific">Mycena metata</name>
    <dbReference type="NCBI Taxonomy" id="1033252"/>
    <lineage>
        <taxon>Eukaryota</taxon>
        <taxon>Fungi</taxon>
        <taxon>Dikarya</taxon>
        <taxon>Basidiomycota</taxon>
        <taxon>Agaricomycotina</taxon>
        <taxon>Agaricomycetes</taxon>
        <taxon>Agaricomycetidae</taxon>
        <taxon>Agaricales</taxon>
        <taxon>Marasmiineae</taxon>
        <taxon>Mycenaceae</taxon>
        <taxon>Mycena</taxon>
    </lineage>
</organism>
<dbReference type="InterPro" id="IPR008271">
    <property type="entry name" value="Ser/Thr_kinase_AS"/>
</dbReference>
<dbReference type="GO" id="GO:0004674">
    <property type="term" value="F:protein serine/threonine kinase activity"/>
    <property type="evidence" value="ECO:0007669"/>
    <property type="project" value="TreeGrafter"/>
</dbReference>
<gene>
    <name evidence="4" type="ORF">B0H16DRAFT_808645</name>
</gene>
<comment type="caution">
    <text evidence="4">The sequence shown here is derived from an EMBL/GenBank/DDBJ whole genome shotgun (WGS) entry which is preliminary data.</text>
</comment>
<feature type="domain" description="Protein kinase" evidence="3">
    <location>
        <begin position="591"/>
        <end position="856"/>
    </location>
</feature>
<dbReference type="InterPro" id="IPR051681">
    <property type="entry name" value="Ser/Thr_Kinases-Pseudokinases"/>
</dbReference>
<evidence type="ECO:0000313" key="5">
    <source>
        <dbReference type="Proteomes" id="UP001215598"/>
    </source>
</evidence>
<keyword evidence="2" id="KW-0067">ATP-binding</keyword>
<dbReference type="GO" id="GO:0005524">
    <property type="term" value="F:ATP binding"/>
    <property type="evidence" value="ECO:0007669"/>
    <property type="project" value="UniProtKB-KW"/>
</dbReference>